<dbReference type="AlphaFoldDB" id="A0A1B8GD96"/>
<feature type="domain" description="Major facilitator superfamily (MFS) profile" evidence="10">
    <location>
        <begin position="58"/>
        <end position="494"/>
    </location>
</feature>
<dbReference type="PROSITE" id="PS50850">
    <property type="entry name" value="MFS"/>
    <property type="match status" value="1"/>
</dbReference>
<keyword evidence="3 7" id="KW-0813">Transport</keyword>
<dbReference type="GeneID" id="28841924"/>
<keyword evidence="12" id="KW-1185">Reference proteome</keyword>
<feature type="transmembrane region" description="Helical" evidence="9">
    <location>
        <begin position="303"/>
        <end position="327"/>
    </location>
</feature>
<feature type="transmembrane region" description="Helical" evidence="9">
    <location>
        <begin position="54"/>
        <end position="71"/>
    </location>
</feature>
<evidence type="ECO:0000313" key="12">
    <source>
        <dbReference type="Proteomes" id="UP000091956"/>
    </source>
</evidence>
<feature type="transmembrane region" description="Helical" evidence="9">
    <location>
        <begin position="471"/>
        <end position="490"/>
    </location>
</feature>
<evidence type="ECO:0000256" key="6">
    <source>
        <dbReference type="ARBA" id="ARBA00023136"/>
    </source>
</evidence>
<organism evidence="11 12">
    <name type="scientific">Pseudogymnoascus verrucosus</name>
    <dbReference type="NCBI Taxonomy" id="342668"/>
    <lineage>
        <taxon>Eukaryota</taxon>
        <taxon>Fungi</taxon>
        <taxon>Dikarya</taxon>
        <taxon>Ascomycota</taxon>
        <taxon>Pezizomycotina</taxon>
        <taxon>Leotiomycetes</taxon>
        <taxon>Thelebolales</taxon>
        <taxon>Thelebolaceae</taxon>
        <taxon>Pseudogymnoascus</taxon>
    </lineage>
</organism>
<reference evidence="11 12" key="1">
    <citation type="submission" date="2016-03" db="EMBL/GenBank/DDBJ databases">
        <title>Comparative genomics of Pseudogymnoascus destructans, the fungus causing white-nose syndrome of bats.</title>
        <authorList>
            <person name="Palmer J.M."/>
            <person name="Drees K.P."/>
            <person name="Foster J.T."/>
            <person name="Lindner D.L."/>
        </authorList>
    </citation>
    <scope>NUCLEOTIDE SEQUENCE [LARGE SCALE GENOMIC DNA]</scope>
    <source>
        <strain evidence="11 12">UAMH 10579</strain>
    </source>
</reference>
<dbReference type="PROSITE" id="PS00216">
    <property type="entry name" value="SUGAR_TRANSPORT_1"/>
    <property type="match status" value="1"/>
</dbReference>
<feature type="transmembrane region" description="Helical" evidence="9">
    <location>
        <begin position="371"/>
        <end position="395"/>
    </location>
</feature>
<dbReference type="NCBIfam" id="TIGR00879">
    <property type="entry name" value="SP"/>
    <property type="match status" value="1"/>
</dbReference>
<protein>
    <recommendedName>
        <fullName evidence="10">Major facilitator superfamily (MFS) profile domain-containing protein</fullName>
    </recommendedName>
</protein>
<dbReference type="GO" id="GO:0016020">
    <property type="term" value="C:membrane"/>
    <property type="evidence" value="ECO:0007669"/>
    <property type="project" value="UniProtKB-SubCell"/>
</dbReference>
<dbReference type="Gene3D" id="1.20.1250.20">
    <property type="entry name" value="MFS general substrate transporter like domains"/>
    <property type="match status" value="1"/>
</dbReference>
<evidence type="ECO:0000256" key="8">
    <source>
        <dbReference type="SAM" id="MobiDB-lite"/>
    </source>
</evidence>
<dbReference type="RefSeq" id="XP_018127534.1">
    <property type="nucleotide sequence ID" value="XM_018277959.2"/>
</dbReference>
<dbReference type="InterPro" id="IPR020846">
    <property type="entry name" value="MFS_dom"/>
</dbReference>
<feature type="transmembrane region" description="Helical" evidence="9">
    <location>
        <begin position="185"/>
        <end position="205"/>
    </location>
</feature>
<reference evidence="12" key="2">
    <citation type="journal article" date="2018" name="Nat. Commun.">
        <title>Extreme sensitivity to ultraviolet light in the fungal pathogen causing white-nose syndrome of bats.</title>
        <authorList>
            <person name="Palmer J.M."/>
            <person name="Drees K.P."/>
            <person name="Foster J.T."/>
            <person name="Lindner D.L."/>
        </authorList>
    </citation>
    <scope>NUCLEOTIDE SEQUENCE [LARGE SCALE GENOMIC DNA]</scope>
    <source>
        <strain evidence="12">UAMH 10579</strain>
    </source>
</reference>
<keyword evidence="5 9" id="KW-1133">Transmembrane helix</keyword>
<dbReference type="Pfam" id="PF00083">
    <property type="entry name" value="Sugar_tr"/>
    <property type="match status" value="1"/>
</dbReference>
<dbReference type="InterPro" id="IPR050360">
    <property type="entry name" value="MFS_Sugar_Transporters"/>
</dbReference>
<feature type="transmembrane region" description="Helical" evidence="9">
    <location>
        <begin position="97"/>
        <end position="119"/>
    </location>
</feature>
<dbReference type="PANTHER" id="PTHR48022:SF64">
    <property type="entry name" value="MAJOR FACILITATOR SUPERFAMILY (MFS) PROFILE DOMAIN-CONTAINING PROTEIN"/>
    <property type="match status" value="1"/>
</dbReference>
<evidence type="ECO:0000256" key="5">
    <source>
        <dbReference type="ARBA" id="ARBA00022989"/>
    </source>
</evidence>
<dbReference type="PANTHER" id="PTHR48022">
    <property type="entry name" value="PLASTIDIC GLUCOSE TRANSPORTER 4"/>
    <property type="match status" value="1"/>
</dbReference>
<dbReference type="SUPFAM" id="SSF103473">
    <property type="entry name" value="MFS general substrate transporter"/>
    <property type="match status" value="1"/>
</dbReference>
<feature type="transmembrane region" description="Helical" evidence="9">
    <location>
        <begin position="442"/>
        <end position="459"/>
    </location>
</feature>
<proteinExistence type="inferred from homology"/>
<dbReference type="Proteomes" id="UP000091956">
    <property type="component" value="Unassembled WGS sequence"/>
</dbReference>
<evidence type="ECO:0000313" key="11">
    <source>
        <dbReference type="EMBL" id="OBT93801.1"/>
    </source>
</evidence>
<keyword evidence="6 9" id="KW-0472">Membrane</keyword>
<comment type="similarity">
    <text evidence="2 7">Belongs to the major facilitator superfamily. Sugar transporter (TC 2.A.1.1) family.</text>
</comment>
<dbReference type="GO" id="GO:0005351">
    <property type="term" value="F:carbohydrate:proton symporter activity"/>
    <property type="evidence" value="ECO:0007669"/>
    <property type="project" value="TreeGrafter"/>
</dbReference>
<dbReference type="PRINTS" id="PR00171">
    <property type="entry name" value="SUGRTRNSPORT"/>
</dbReference>
<feature type="region of interest" description="Disordered" evidence="8">
    <location>
        <begin position="1"/>
        <end position="23"/>
    </location>
</feature>
<feature type="transmembrane region" description="Helical" evidence="9">
    <location>
        <begin position="148"/>
        <end position="173"/>
    </location>
</feature>
<dbReference type="InterPro" id="IPR005829">
    <property type="entry name" value="Sugar_transporter_CS"/>
</dbReference>
<evidence type="ECO:0000256" key="2">
    <source>
        <dbReference type="ARBA" id="ARBA00010992"/>
    </source>
</evidence>
<gene>
    <name evidence="11" type="ORF">VE01_08538</name>
</gene>
<dbReference type="EMBL" id="KV460249">
    <property type="protein sequence ID" value="OBT93801.1"/>
    <property type="molecule type" value="Genomic_DNA"/>
</dbReference>
<sequence>MDSLRKRLPAPRQDILAKESRSSPSITAAFEPSRISELARDSPPWYKVASRRRLYALLFPGAIVSYMTSGYDGSMMNSLQTVSYWDDFFGNPRGSTLGLVSAIIALGAMCSAPLAPWVADHYGRRWGITVGSCIMIAGAIIQCESTTFAMFVVSRFILGFGLTFCTTASPSLVSELSHPKERVAVTAICNTCWFLGAIVAAWLTYGTRVIPSTWSWRIPSLLQMLPSMIQLSAIWFLPESPRWLISHDRGEEAMAALKRYHGDGEETELVKLEYEEICAAIHMEKASGNTTWKSMVSTKGNRYRMFIVVCMGTFSQWSGNGLISYYLARILETIGINDSATKSLINGIINIWNFLIAISSALLVERIGRRPLFRISTIGMLVTFTSWTIASAVYAETAAHGAAMAVLVLIFLFQFFYCIAFSPLPVAYSVEILPYSVRAKGMATYVFTTKVAVFVNQYVNPIGLANIQWKYYIVYVVILAIESFIAYGWFVETKGRALEEIAVLFDGEEAEVITAAKSEVEIAQVEDLDRASLKKA</sequence>
<name>A0A1B8GD96_9PEZI</name>
<feature type="transmembrane region" description="Helical" evidence="9">
    <location>
        <begin position="347"/>
        <end position="364"/>
    </location>
</feature>
<dbReference type="InterPro" id="IPR036259">
    <property type="entry name" value="MFS_trans_sf"/>
</dbReference>
<dbReference type="InterPro" id="IPR005828">
    <property type="entry name" value="MFS_sugar_transport-like"/>
</dbReference>
<dbReference type="InterPro" id="IPR003663">
    <property type="entry name" value="Sugar/inositol_transpt"/>
</dbReference>
<dbReference type="FunFam" id="1.20.1250.20:FF:000117">
    <property type="entry name" value="MFS hexose transporter"/>
    <property type="match status" value="1"/>
</dbReference>
<comment type="subcellular location">
    <subcellularLocation>
        <location evidence="1">Membrane</location>
        <topology evidence="1">Multi-pass membrane protein</topology>
    </subcellularLocation>
</comment>
<keyword evidence="4 9" id="KW-0812">Transmembrane</keyword>
<evidence type="ECO:0000256" key="9">
    <source>
        <dbReference type="SAM" id="Phobius"/>
    </source>
</evidence>
<evidence type="ECO:0000256" key="3">
    <source>
        <dbReference type="ARBA" id="ARBA00022448"/>
    </source>
</evidence>
<feature type="transmembrane region" description="Helical" evidence="9">
    <location>
        <begin position="401"/>
        <end position="421"/>
    </location>
</feature>
<evidence type="ECO:0000256" key="1">
    <source>
        <dbReference type="ARBA" id="ARBA00004141"/>
    </source>
</evidence>
<evidence type="ECO:0000256" key="7">
    <source>
        <dbReference type="RuleBase" id="RU003346"/>
    </source>
</evidence>
<evidence type="ECO:0000256" key="4">
    <source>
        <dbReference type="ARBA" id="ARBA00022692"/>
    </source>
</evidence>
<dbReference type="OrthoDB" id="6133115at2759"/>
<accession>A0A1B8GD96</accession>
<evidence type="ECO:0000259" key="10">
    <source>
        <dbReference type="PROSITE" id="PS50850"/>
    </source>
</evidence>